<dbReference type="SUPFAM" id="SSF52540">
    <property type="entry name" value="P-loop containing nucleoside triphosphate hydrolases"/>
    <property type="match status" value="2"/>
</dbReference>
<keyword evidence="6" id="KW-0413">Isomerase</keyword>
<feature type="domain" description="UvrD-like helicase ATP-binding" evidence="12">
    <location>
        <begin position="295"/>
        <end position="573"/>
    </location>
</feature>
<evidence type="ECO:0000313" key="14">
    <source>
        <dbReference type="Proteomes" id="UP000053201"/>
    </source>
</evidence>
<evidence type="ECO:0000256" key="3">
    <source>
        <dbReference type="ARBA" id="ARBA00022801"/>
    </source>
</evidence>
<dbReference type="PANTHER" id="PTHR11070">
    <property type="entry name" value="UVRD / RECB / PCRA DNA HELICASE FAMILY MEMBER"/>
    <property type="match status" value="1"/>
</dbReference>
<dbReference type="CDD" id="cd18809">
    <property type="entry name" value="SF1_C_RecD"/>
    <property type="match status" value="1"/>
</dbReference>
<feature type="region of interest" description="Disordered" evidence="11">
    <location>
        <begin position="1"/>
        <end position="38"/>
    </location>
</feature>
<evidence type="ECO:0000259" key="12">
    <source>
        <dbReference type="PROSITE" id="PS51198"/>
    </source>
</evidence>
<dbReference type="Gene3D" id="1.10.10.160">
    <property type="match status" value="1"/>
</dbReference>
<dbReference type="RefSeq" id="XP_016604913.1">
    <property type="nucleotide sequence ID" value="XM_016755861.1"/>
</dbReference>
<dbReference type="Pfam" id="PF00580">
    <property type="entry name" value="UvrD-helicase"/>
    <property type="match status" value="1"/>
</dbReference>
<organism evidence="13 14">
    <name type="scientific">Spizellomyces punctatus (strain DAOM BR117)</name>
    <dbReference type="NCBI Taxonomy" id="645134"/>
    <lineage>
        <taxon>Eukaryota</taxon>
        <taxon>Fungi</taxon>
        <taxon>Fungi incertae sedis</taxon>
        <taxon>Chytridiomycota</taxon>
        <taxon>Chytridiomycota incertae sedis</taxon>
        <taxon>Chytridiomycetes</taxon>
        <taxon>Spizellomycetales</taxon>
        <taxon>Spizellomycetaceae</taxon>
        <taxon>Spizellomyces</taxon>
    </lineage>
</organism>
<dbReference type="GO" id="GO:0016787">
    <property type="term" value="F:hydrolase activity"/>
    <property type="evidence" value="ECO:0007669"/>
    <property type="project" value="UniProtKB-UniRule"/>
</dbReference>
<feature type="compositionally biased region" description="Basic and acidic residues" evidence="11">
    <location>
        <begin position="1"/>
        <end position="13"/>
    </location>
</feature>
<dbReference type="GO" id="GO:0000725">
    <property type="term" value="P:recombinational repair"/>
    <property type="evidence" value="ECO:0007669"/>
    <property type="project" value="TreeGrafter"/>
</dbReference>
<evidence type="ECO:0000256" key="10">
    <source>
        <dbReference type="PROSITE-ProRule" id="PRU00560"/>
    </source>
</evidence>
<keyword evidence="4 10" id="KW-0347">Helicase</keyword>
<keyword evidence="5 10" id="KW-0067">ATP-binding</keyword>
<dbReference type="InterPro" id="IPR014016">
    <property type="entry name" value="UvrD-like_ATP-bd"/>
</dbReference>
<keyword evidence="14" id="KW-1185">Reference proteome</keyword>
<dbReference type="eggNOG" id="KOG1803">
    <property type="taxonomic scope" value="Eukaryota"/>
</dbReference>
<evidence type="ECO:0000256" key="6">
    <source>
        <dbReference type="ARBA" id="ARBA00023235"/>
    </source>
</evidence>
<dbReference type="Pfam" id="PF13361">
    <property type="entry name" value="UvrD_C"/>
    <property type="match status" value="1"/>
</dbReference>
<dbReference type="GO" id="GO:0005524">
    <property type="term" value="F:ATP binding"/>
    <property type="evidence" value="ECO:0007669"/>
    <property type="project" value="UniProtKB-UniRule"/>
</dbReference>
<dbReference type="EC" id="5.6.2.4" evidence="8"/>
<dbReference type="eggNOG" id="KOG2108">
    <property type="taxonomic scope" value="Eukaryota"/>
</dbReference>
<dbReference type="STRING" id="645134.A0A0L0H846"/>
<dbReference type="InterPro" id="IPR014017">
    <property type="entry name" value="DNA_helicase_UvrD-like_C"/>
</dbReference>
<dbReference type="Pfam" id="PF13086">
    <property type="entry name" value="AAA_11"/>
    <property type="match status" value="1"/>
</dbReference>
<evidence type="ECO:0000256" key="7">
    <source>
        <dbReference type="ARBA" id="ARBA00034617"/>
    </source>
</evidence>
<dbReference type="InterPro" id="IPR027417">
    <property type="entry name" value="P-loop_NTPase"/>
</dbReference>
<keyword evidence="3 10" id="KW-0378">Hydrolase</keyword>
<dbReference type="InterPro" id="IPR000212">
    <property type="entry name" value="DNA_helicase_UvrD/REP"/>
</dbReference>
<feature type="compositionally biased region" description="Basic and acidic residues" evidence="11">
    <location>
        <begin position="117"/>
        <end position="127"/>
    </location>
</feature>
<sequence length="2133" mass="238241">MRRQRGLLDEQDLRKRHRTGDINHPQQPYTVKGSDDADSSSQVLAATNLADVFQSLPAEHIRAASNLVERILRLSPDKLQRTNKFLDGLGPDESGKGNLEGPVVSGPTIGTTSSTSADEHERPKPADKITLPFKVPSPQVSHFNGGIGRTKGKQPMDRWARDSRTIQNTSTVPFQGPSDGNRPPVLHLLQGLQHWLRSAEENSRPPLQDPLARGQLSNVTGFSDCRKVVENVLHDYGREETKQMLDEAATKLSQRVCELCSTTPFYCLLLALFENHPQLREFHAESFRNAVDAHDFNPEQLSAVLADKERPLLVNAGPGTGKTATLVGRILFLLSQQISPHRLIVITFTKNAAETLKTRISSLAGYHRPINLPFVRTIDSLASFYCRQFIEDPPNTVIPDEEYIKKLLDRLYESNPDIEASRTSLENALSSLYRTAHLCDALRPYAERITEIEHELWREGICTHRARLIRVVKHLSSTPQLAEHFRDQYYLLVDEFQDVDRWQEMFIKHMISGSRSPGIEKSPRPYRITVVGDDDQTIYHFRGAAPEVMERFKKRFDRHHLNEVTLLSNYRTIQSIIDFNSSVIALASRRQKENKGAFRSCVPAGSREMNCSDIGVCYETTLDEACRHTYKTASKLVAMENVPSSDIAILAYRNDECSRFTDFCTAETTNVLAETLISTIHGAKGLERGHVFVLLKLKNGKIGVSGEEERRRVYVALTRAKYTLHIVFFGAPTTMTWRTLMEEFMESRSVSWSQPRCIFAEVTEDLELSDHEEEDGAAVSQKLHIATPMSCPTQDSERTTIGALSQENMTGCSLSYSPTPSNLPGQPTPSSLPLTSLSLHDVTGTFGPLLPETHSLSATKIASYFITRCPRLLHRLATPLVAFQNGNDTPISSLLKRSGDDWERRITEWIEKSGYMCSSREKVGSAEQLIALIERVPSGHYIYEPNIQVPVEVNAMIGLARSGARLQPRIKTIKPDFLHLTRAENGTTVLQIIDAKFSTGIKAYQKIQVSLYSMILQSMLQLAKNHQIVIDQVGQIWLPGSDRQPSGVNYPLEPGERIPFSIPNITLGIRSFFTNELPSILSPEGEADFHLTPDCADCKYLNECYNEAKEKMDLMIVPGVNRRVKDLCGELGIRDIEDLGSPNEKASRVIDKPALRALSVKSSRLIHLNRPSLRIPCRSDQTLIISISQDPIDHTPLLLGYGIFAGTSLSSWKVYPVGTPTTVEAYINVLHSIMSAAETAGKSLTVWVGEAEELGNFGVMLVDVLAKGGTNSQVKIAAETMLRTIVVDEAIGAAMKEGHADPTRVHTGALCAVEEARTMFALPFPVSTISQLHHIMTGADIVDVSAFVREDPRGTLAVDIHNLRISQNGNIEEMERRVDSELFTYINSTFAVIQNMYKVTTPLLLPIQEKPFTFVPPLQIRTPLLSQLAYSRLMDATRDMQELSQERLLAVSPMVVLPIKALDNGKSWQCQIMSEAIDDQISTEPAAFTQYFVIPEDDQQLRTELLLHRDLSYSSMFRCDAFNRYQAKRAADRGHASYLCVATIHFEDNVTSEHVILNFDAQTNLSVSTQYLLFRRYTNQTLKPALNHLQALDADVVTQNIGRSDDEQTLPVVMRLVNGDVLPSSKPNGIPMNGWWPIDEDGCLAVDAGKKITLTRQHKVIIKAIQSRPVQLLIGPPGTGKSFFLGALILSRIHQAIVHRPTRSQIILLAAQTHSAIDTVIQKMLQHTNSPDIGARIIRLTTSESTPRLFEGKIIYYTTTSKRCQCSRKCSHTPLQNMLKAKRHVVIAGTVWALQKVAHVLPYMSEADVMLCIEEASLLPILETSVALQLLPWCPRNGSVLMVGDHLQIGTLAKGRLGAKRDEGWLGESLFNWIVRRGGEGVVPVSLVDTWRLNKVSASILRRFVGYSSYAPATSEIARQNIGQIIGRNPISRPEFQEHIRTAKSLVPVFATIVDRRKPMVMVILRDRTRKSSLIESAEAALAANVTNLLRRLPHSRPMSILHLITHHKKRLPLQQLLPETPTPQIFTIHKSQGMESDVTLILYASSHPSSETTFLFSRNLLNVALSRARSKCVIFLSEPLLGCLSALGDKSTAEGFELLTGLVEELKRRGTFFELDCIDVMQEIRSEIDTLT</sequence>
<dbReference type="Pfam" id="PF13087">
    <property type="entry name" value="AAA_12"/>
    <property type="match status" value="1"/>
</dbReference>
<feature type="region of interest" description="Disordered" evidence="11">
    <location>
        <begin position="83"/>
        <end position="156"/>
    </location>
</feature>
<dbReference type="Proteomes" id="UP000053201">
    <property type="component" value="Unassembled WGS sequence"/>
</dbReference>
<proteinExistence type="inferred from homology"/>
<gene>
    <name evidence="13" type="ORF">SPPG_07704</name>
</gene>
<dbReference type="VEuPathDB" id="FungiDB:SPPG_07704"/>
<dbReference type="InParanoid" id="A0A0L0H846"/>
<evidence type="ECO:0000256" key="8">
    <source>
        <dbReference type="ARBA" id="ARBA00034808"/>
    </source>
</evidence>
<dbReference type="InterPro" id="IPR041677">
    <property type="entry name" value="DNA2/NAM7_AAA_11"/>
</dbReference>
<dbReference type="Gene3D" id="3.40.50.300">
    <property type="entry name" value="P-loop containing nucleotide triphosphate hydrolases"/>
    <property type="match status" value="4"/>
</dbReference>
<protein>
    <recommendedName>
        <fullName evidence="8">DNA 3'-5' helicase</fullName>
        <ecNumber evidence="8">5.6.2.4</ecNumber>
    </recommendedName>
</protein>
<name>A0A0L0H846_SPIPD</name>
<comment type="catalytic activity">
    <reaction evidence="7">
        <text>Couples ATP hydrolysis with the unwinding of duplex DNA by translocating in the 3'-5' direction.</text>
        <dbReference type="EC" id="5.6.2.4"/>
    </reaction>
</comment>
<dbReference type="GO" id="GO:0003677">
    <property type="term" value="F:DNA binding"/>
    <property type="evidence" value="ECO:0007669"/>
    <property type="project" value="UniProtKB-KW"/>
</dbReference>
<dbReference type="OrthoDB" id="2110453at2759"/>
<evidence type="ECO:0000256" key="9">
    <source>
        <dbReference type="ARBA" id="ARBA00048988"/>
    </source>
</evidence>
<evidence type="ECO:0000256" key="5">
    <source>
        <dbReference type="ARBA" id="ARBA00022840"/>
    </source>
</evidence>
<evidence type="ECO:0000256" key="2">
    <source>
        <dbReference type="ARBA" id="ARBA00022741"/>
    </source>
</evidence>
<feature type="binding site" evidence="10">
    <location>
        <begin position="316"/>
        <end position="323"/>
    </location>
    <ligand>
        <name>ATP</name>
        <dbReference type="ChEBI" id="CHEBI:30616"/>
    </ligand>
</feature>
<dbReference type="InterPro" id="IPR013986">
    <property type="entry name" value="DExx_box_DNA_helicase_dom_sf"/>
</dbReference>
<evidence type="ECO:0000256" key="4">
    <source>
        <dbReference type="ARBA" id="ARBA00022806"/>
    </source>
</evidence>
<reference evidence="13 14" key="1">
    <citation type="submission" date="2009-08" db="EMBL/GenBank/DDBJ databases">
        <title>The Genome Sequence of Spizellomyces punctatus strain DAOM BR117.</title>
        <authorList>
            <consortium name="The Broad Institute Genome Sequencing Platform"/>
            <person name="Russ C."/>
            <person name="Cuomo C."/>
            <person name="Shea T."/>
            <person name="Young S.K."/>
            <person name="Zeng Q."/>
            <person name="Koehrsen M."/>
            <person name="Haas B."/>
            <person name="Borodovsky M."/>
            <person name="Guigo R."/>
            <person name="Alvarado L."/>
            <person name="Berlin A."/>
            <person name="Bochicchio J."/>
            <person name="Borenstein D."/>
            <person name="Chapman S."/>
            <person name="Chen Z."/>
            <person name="Engels R."/>
            <person name="Freedman E."/>
            <person name="Gellesch M."/>
            <person name="Goldberg J."/>
            <person name="Griggs A."/>
            <person name="Gujja S."/>
            <person name="Heiman D."/>
            <person name="Hepburn T."/>
            <person name="Howarth C."/>
            <person name="Jen D."/>
            <person name="Larson L."/>
            <person name="Lewis B."/>
            <person name="Mehta T."/>
            <person name="Park D."/>
            <person name="Pearson M."/>
            <person name="Roberts A."/>
            <person name="Saif S."/>
            <person name="Shenoy N."/>
            <person name="Sisk P."/>
            <person name="Stolte C."/>
            <person name="Sykes S."/>
            <person name="Thomson T."/>
            <person name="Walk T."/>
            <person name="White J."/>
            <person name="Yandava C."/>
            <person name="Burger G."/>
            <person name="Gray M.W."/>
            <person name="Holland P.W.H."/>
            <person name="King N."/>
            <person name="Lang F.B.F."/>
            <person name="Roger A.J."/>
            <person name="Ruiz-Trillo I."/>
            <person name="Lander E."/>
            <person name="Nusbaum C."/>
        </authorList>
    </citation>
    <scope>NUCLEOTIDE SEQUENCE [LARGE SCALE GENOMIC DNA]</scope>
    <source>
        <strain evidence="13 14">DAOM BR117</strain>
    </source>
</reference>
<dbReference type="InterPro" id="IPR041679">
    <property type="entry name" value="DNA2/NAM7-like_C"/>
</dbReference>
<comment type="similarity">
    <text evidence="1">Belongs to the helicase family. UvrD subfamily.</text>
</comment>
<comment type="catalytic activity">
    <reaction evidence="9">
        <text>ATP + H2O = ADP + phosphate + H(+)</text>
        <dbReference type="Rhea" id="RHEA:13065"/>
        <dbReference type="ChEBI" id="CHEBI:15377"/>
        <dbReference type="ChEBI" id="CHEBI:15378"/>
        <dbReference type="ChEBI" id="CHEBI:30616"/>
        <dbReference type="ChEBI" id="CHEBI:43474"/>
        <dbReference type="ChEBI" id="CHEBI:456216"/>
        <dbReference type="EC" id="5.6.2.4"/>
    </reaction>
</comment>
<feature type="compositionally biased region" description="Low complexity" evidence="11">
    <location>
        <begin position="105"/>
        <end position="116"/>
    </location>
</feature>
<evidence type="ECO:0000313" key="13">
    <source>
        <dbReference type="EMBL" id="KNC96873.1"/>
    </source>
</evidence>
<keyword evidence="2 10" id="KW-0547">Nucleotide-binding</keyword>
<dbReference type="GO" id="GO:0043138">
    <property type="term" value="F:3'-5' DNA helicase activity"/>
    <property type="evidence" value="ECO:0007669"/>
    <property type="project" value="UniProtKB-EC"/>
</dbReference>
<accession>A0A0L0H846</accession>
<dbReference type="GeneID" id="27690901"/>
<dbReference type="EMBL" id="KQ257466">
    <property type="protein sequence ID" value="KNC96873.1"/>
    <property type="molecule type" value="Genomic_DNA"/>
</dbReference>
<dbReference type="CDD" id="cd17932">
    <property type="entry name" value="DEXQc_UvrD"/>
    <property type="match status" value="1"/>
</dbReference>
<evidence type="ECO:0000256" key="11">
    <source>
        <dbReference type="SAM" id="MobiDB-lite"/>
    </source>
</evidence>
<evidence type="ECO:0000256" key="1">
    <source>
        <dbReference type="ARBA" id="ARBA00009922"/>
    </source>
</evidence>
<dbReference type="PROSITE" id="PS51198">
    <property type="entry name" value="UVRD_HELICASE_ATP_BIND"/>
    <property type="match status" value="1"/>
</dbReference>